<keyword evidence="3" id="KW-1185">Reference proteome</keyword>
<evidence type="ECO:0000313" key="2">
    <source>
        <dbReference type="EMBL" id="GJJ05890.1"/>
    </source>
</evidence>
<proteinExistence type="predicted"/>
<dbReference type="Proteomes" id="UP001050691">
    <property type="component" value="Unassembled WGS sequence"/>
</dbReference>
<organism evidence="2 3">
    <name type="scientific">Clathrus columnatus</name>
    <dbReference type="NCBI Taxonomy" id="1419009"/>
    <lineage>
        <taxon>Eukaryota</taxon>
        <taxon>Fungi</taxon>
        <taxon>Dikarya</taxon>
        <taxon>Basidiomycota</taxon>
        <taxon>Agaricomycotina</taxon>
        <taxon>Agaricomycetes</taxon>
        <taxon>Phallomycetidae</taxon>
        <taxon>Phallales</taxon>
        <taxon>Clathraceae</taxon>
        <taxon>Clathrus</taxon>
    </lineage>
</organism>
<feature type="compositionally biased region" description="Basic residues" evidence="1">
    <location>
        <begin position="108"/>
        <end position="126"/>
    </location>
</feature>
<evidence type="ECO:0000256" key="1">
    <source>
        <dbReference type="SAM" id="MobiDB-lite"/>
    </source>
</evidence>
<dbReference type="EMBL" id="BPWL01000001">
    <property type="protein sequence ID" value="GJJ05890.1"/>
    <property type="molecule type" value="Genomic_DNA"/>
</dbReference>
<evidence type="ECO:0000313" key="3">
    <source>
        <dbReference type="Proteomes" id="UP001050691"/>
    </source>
</evidence>
<name>A0AAV5A1X3_9AGAM</name>
<protein>
    <submittedName>
        <fullName evidence="2">Uncharacterized protein</fullName>
    </submittedName>
</protein>
<gene>
    <name evidence="2" type="ORF">Clacol_000077</name>
</gene>
<feature type="region of interest" description="Disordered" evidence="1">
    <location>
        <begin position="78"/>
        <end position="144"/>
    </location>
</feature>
<accession>A0AAV5A1X3</accession>
<comment type="caution">
    <text evidence="2">The sequence shown here is derived from an EMBL/GenBank/DDBJ whole genome shotgun (WGS) entry which is preliminary data.</text>
</comment>
<reference evidence="2" key="1">
    <citation type="submission" date="2021-10" db="EMBL/GenBank/DDBJ databases">
        <title>De novo Genome Assembly of Clathrus columnatus (Basidiomycota, Fungi) Using Illumina and Nanopore Sequence Data.</title>
        <authorList>
            <person name="Ogiso-Tanaka E."/>
            <person name="Itagaki H."/>
            <person name="Hosoya T."/>
            <person name="Hosaka K."/>
        </authorList>
    </citation>
    <scope>NUCLEOTIDE SEQUENCE</scope>
    <source>
        <strain evidence="2">MO-923</strain>
    </source>
</reference>
<sequence length="390" mass="45423">MAISIFTDDQREWLQSFTKQYECHLGKRRPGNGTRFAHERAEEFVKKWSSLADGRIINREDMIRKVLTWFRNCPKSTARRRASIRAPNRKEGRTNIRKLNNKNEPDRHGRRTRRNNQRLSTMKRKGKGGELSSEEEEVTMRDSPDRLSFSLYEPLQNTLQQDASVERSSLLQELESVLQSHTENTRSASYYFLLAHPPTEPNNPPVLSRLQSSSITDFPDFGSYFQADEEHIYRKWKEYATAVERKHIFGQKLKLITLDRNGYPKVPVMRYDLKELGEALTVYLEQTWYKLHEHMEDITVITIPWSDVELNSAQYLQTSALPPSLIPFQAPNRTSAAKIVQLHSFLEDNADKPFSERFPFIIQSKIPAQSKRPMVIMVNNNTRSHGIAQN</sequence>
<dbReference type="AlphaFoldDB" id="A0AAV5A1X3"/>